<protein>
    <submittedName>
        <fullName evidence="1">Uncharacterized protein</fullName>
    </submittedName>
</protein>
<dbReference type="EMBL" id="CM039428">
    <property type="protein sequence ID" value="KAI4352018.1"/>
    <property type="molecule type" value="Genomic_DNA"/>
</dbReference>
<gene>
    <name evidence="1" type="ORF">L6164_006308</name>
</gene>
<sequence>MGNSQSENKIYEDFEPYWRWITREQQVSVDIKLKGFKKEQLQVQVENSKNVLAISGERTLDASKPTHFRKEFDLPKGCAADEILAKFSQKKGILSIVMPKTVIPKEPEEPFTKEPEDKIRDVATTSSGPEDKIRDVAITSSEAEDNGSWLYSLLLKELKWAQDVAITSSEPEDKIRDVAIT</sequence>
<comment type="caution">
    <text evidence="1">The sequence shown here is derived from an EMBL/GenBank/DDBJ whole genome shotgun (WGS) entry which is preliminary data.</text>
</comment>
<accession>A0ACB9PTI8</accession>
<keyword evidence="2" id="KW-1185">Reference proteome</keyword>
<reference evidence="1 2" key="1">
    <citation type="journal article" date="2022" name="DNA Res.">
        <title>Chromosomal-level genome assembly of the orchid tree Bauhinia variegata (Leguminosae; Cercidoideae) supports the allotetraploid origin hypothesis of Bauhinia.</title>
        <authorList>
            <person name="Zhong Y."/>
            <person name="Chen Y."/>
            <person name="Zheng D."/>
            <person name="Pang J."/>
            <person name="Liu Y."/>
            <person name="Luo S."/>
            <person name="Meng S."/>
            <person name="Qian L."/>
            <person name="Wei D."/>
            <person name="Dai S."/>
            <person name="Zhou R."/>
        </authorList>
    </citation>
    <scope>NUCLEOTIDE SEQUENCE [LARGE SCALE GENOMIC DNA]</scope>
    <source>
        <strain evidence="1">BV-YZ2020</strain>
    </source>
</reference>
<name>A0ACB9PTI8_BAUVA</name>
<dbReference type="Proteomes" id="UP000828941">
    <property type="component" value="Chromosome 3"/>
</dbReference>
<evidence type="ECO:0000313" key="1">
    <source>
        <dbReference type="EMBL" id="KAI4352018.1"/>
    </source>
</evidence>
<evidence type="ECO:0000313" key="2">
    <source>
        <dbReference type="Proteomes" id="UP000828941"/>
    </source>
</evidence>
<proteinExistence type="predicted"/>
<organism evidence="1 2">
    <name type="scientific">Bauhinia variegata</name>
    <name type="common">Purple orchid tree</name>
    <name type="synonym">Phanera variegata</name>
    <dbReference type="NCBI Taxonomy" id="167791"/>
    <lineage>
        <taxon>Eukaryota</taxon>
        <taxon>Viridiplantae</taxon>
        <taxon>Streptophyta</taxon>
        <taxon>Embryophyta</taxon>
        <taxon>Tracheophyta</taxon>
        <taxon>Spermatophyta</taxon>
        <taxon>Magnoliopsida</taxon>
        <taxon>eudicotyledons</taxon>
        <taxon>Gunneridae</taxon>
        <taxon>Pentapetalae</taxon>
        <taxon>rosids</taxon>
        <taxon>fabids</taxon>
        <taxon>Fabales</taxon>
        <taxon>Fabaceae</taxon>
        <taxon>Cercidoideae</taxon>
        <taxon>Cercideae</taxon>
        <taxon>Bauhiniinae</taxon>
        <taxon>Bauhinia</taxon>
    </lineage>
</organism>